<evidence type="ECO:0000313" key="2">
    <source>
        <dbReference type="EMBL" id="GBM45860.1"/>
    </source>
</evidence>
<dbReference type="GO" id="GO:0003676">
    <property type="term" value="F:nucleic acid binding"/>
    <property type="evidence" value="ECO:0007669"/>
    <property type="project" value="InterPro"/>
</dbReference>
<dbReference type="SMART" id="SM00343">
    <property type="entry name" value="ZnF_C2HC"/>
    <property type="match status" value="2"/>
</dbReference>
<evidence type="ECO:0000313" key="3">
    <source>
        <dbReference type="Proteomes" id="UP000499080"/>
    </source>
</evidence>
<sequence length="310" mass="35471">MPSGLNNSQYRMVCNVSNQCNAFPKFVMISSAKSILKFVSPILIYKTITGLIGEVSYIKKLNNGHFLIEVRNKQQSENIAQLKKIGEFEVNVAVHRSLNHSRGVISEREFQRDLEEDILDCLKDQKVIAVRRITIKRNSQILPIKHLILTFNTPNLPKSVKITYINCPVKPYIPDTLRCFKCQKFGHTITACRGDKKICARCSLPDHNSKNCSSTTAKCYNCEGDHPDYFRSYPRYKEKEIQTVKITKKLIISRSSENSKRQNSQTSSLIFISSKLNNYTFRTKHSSKFTTSTKGIKQHSCSTYNSRSPN</sequence>
<dbReference type="InterPro" id="IPR036875">
    <property type="entry name" value="Znf_CCHC_sf"/>
</dbReference>
<feature type="domain" description="CCHC-type" evidence="1">
    <location>
        <begin position="198"/>
        <end position="214"/>
    </location>
</feature>
<name>A0A4Y2FWJ8_ARAVE</name>
<protein>
    <recommendedName>
        <fullName evidence="1">CCHC-type domain-containing protein</fullName>
    </recommendedName>
</protein>
<dbReference type="EMBL" id="BGPR01175658">
    <property type="protein sequence ID" value="GBM45860.1"/>
    <property type="molecule type" value="Genomic_DNA"/>
</dbReference>
<dbReference type="SUPFAM" id="SSF57756">
    <property type="entry name" value="Retrovirus zinc finger-like domains"/>
    <property type="match status" value="1"/>
</dbReference>
<feature type="domain" description="CCHC-type" evidence="1">
    <location>
        <begin position="178"/>
        <end position="194"/>
    </location>
</feature>
<dbReference type="GO" id="GO:0008270">
    <property type="term" value="F:zinc ion binding"/>
    <property type="evidence" value="ECO:0007669"/>
    <property type="project" value="InterPro"/>
</dbReference>
<dbReference type="Gene3D" id="4.10.60.10">
    <property type="entry name" value="Zinc finger, CCHC-type"/>
    <property type="match status" value="1"/>
</dbReference>
<dbReference type="AlphaFoldDB" id="A0A4Y2FWJ8"/>
<organism evidence="2 3">
    <name type="scientific">Araneus ventricosus</name>
    <name type="common">Orbweaver spider</name>
    <name type="synonym">Epeira ventricosa</name>
    <dbReference type="NCBI Taxonomy" id="182803"/>
    <lineage>
        <taxon>Eukaryota</taxon>
        <taxon>Metazoa</taxon>
        <taxon>Ecdysozoa</taxon>
        <taxon>Arthropoda</taxon>
        <taxon>Chelicerata</taxon>
        <taxon>Arachnida</taxon>
        <taxon>Araneae</taxon>
        <taxon>Araneomorphae</taxon>
        <taxon>Entelegynae</taxon>
        <taxon>Araneoidea</taxon>
        <taxon>Araneidae</taxon>
        <taxon>Araneus</taxon>
    </lineage>
</organism>
<keyword evidence="3" id="KW-1185">Reference proteome</keyword>
<dbReference type="InterPro" id="IPR001878">
    <property type="entry name" value="Znf_CCHC"/>
</dbReference>
<proteinExistence type="predicted"/>
<gene>
    <name evidence="2" type="ORF">AVEN_26402_1</name>
</gene>
<comment type="caution">
    <text evidence="2">The sequence shown here is derived from an EMBL/GenBank/DDBJ whole genome shotgun (WGS) entry which is preliminary data.</text>
</comment>
<reference evidence="2 3" key="1">
    <citation type="journal article" date="2019" name="Sci. Rep.">
        <title>Orb-weaving spider Araneus ventricosus genome elucidates the spidroin gene catalogue.</title>
        <authorList>
            <person name="Kono N."/>
            <person name="Nakamura H."/>
            <person name="Ohtoshi R."/>
            <person name="Moran D.A.P."/>
            <person name="Shinohara A."/>
            <person name="Yoshida Y."/>
            <person name="Fujiwara M."/>
            <person name="Mori M."/>
            <person name="Tomita M."/>
            <person name="Arakawa K."/>
        </authorList>
    </citation>
    <scope>NUCLEOTIDE SEQUENCE [LARGE SCALE GENOMIC DNA]</scope>
</reference>
<dbReference type="Proteomes" id="UP000499080">
    <property type="component" value="Unassembled WGS sequence"/>
</dbReference>
<evidence type="ECO:0000259" key="1">
    <source>
        <dbReference type="SMART" id="SM00343"/>
    </source>
</evidence>
<accession>A0A4Y2FWJ8</accession>